<proteinExistence type="predicted"/>
<comment type="caution">
    <text evidence="2">The sequence shown here is derived from an EMBL/GenBank/DDBJ whole genome shotgun (WGS) entry which is preliminary data.</text>
</comment>
<feature type="compositionally biased region" description="Basic and acidic residues" evidence="1">
    <location>
        <begin position="291"/>
        <end position="309"/>
    </location>
</feature>
<feature type="compositionally biased region" description="Basic and acidic residues" evidence="1">
    <location>
        <begin position="513"/>
        <end position="534"/>
    </location>
</feature>
<accession>A0A9K3JGP5</accession>
<organism evidence="2 3">
    <name type="scientific">Helianthus annuus</name>
    <name type="common">Common sunflower</name>
    <dbReference type="NCBI Taxonomy" id="4232"/>
    <lineage>
        <taxon>Eukaryota</taxon>
        <taxon>Viridiplantae</taxon>
        <taxon>Streptophyta</taxon>
        <taxon>Embryophyta</taxon>
        <taxon>Tracheophyta</taxon>
        <taxon>Spermatophyta</taxon>
        <taxon>Magnoliopsida</taxon>
        <taxon>eudicotyledons</taxon>
        <taxon>Gunneridae</taxon>
        <taxon>Pentapetalae</taxon>
        <taxon>asterids</taxon>
        <taxon>campanulids</taxon>
        <taxon>Asterales</taxon>
        <taxon>Asteraceae</taxon>
        <taxon>Asteroideae</taxon>
        <taxon>Heliantheae alliance</taxon>
        <taxon>Heliantheae</taxon>
        <taxon>Helianthus</taxon>
    </lineage>
</organism>
<feature type="region of interest" description="Disordered" evidence="1">
    <location>
        <begin position="270"/>
        <end position="364"/>
    </location>
</feature>
<feature type="compositionally biased region" description="Basic and acidic residues" evidence="1">
    <location>
        <begin position="319"/>
        <end position="360"/>
    </location>
</feature>
<sequence>MVKNLEWDKTLKHNQSINLDQVPQDFEDAARWVRSSRIGYAVETDVKVYRIHIQEFWENAKPETINNNRGISSTVRNKRIEVTEDRIRKVLKLQDDDQDPISLSKDDILDGFRGMGYAGDFSQKKEIKRGGLTRDWRFIVHVIAMSLAHRKGGYDGLNLEWSAAMLNLCLNQKFNLSGLIFNYMIDNVRAPTWAMYPRFVQMMINDQYQDAPNDGNLYKFHVPTSRQFTEIKTNEWVLLHDWMYQAERLPLVKEAYRKYKEAVREKQQRAAQAQAEAAAKEDRSKGKRKEKQAAEDEPPKKKKAPESIERFMGASIRAAESEEQRQHVRDMREIHALQEKEKREKKLKRKEISTSERPETVTEEVQSLNEFVDALIVDPDEVSASKGSSKVSPVKPTRISKPPVPPQRVRPFQELYDKLIKDTSLSVAKEICLLKNQVNDTNFLREKIKDQRKKNKEMNVYMAKQSKFIRFQQAGLEKMYRMMRNMCEQMKVKPMFSFKEIFDFETFMEEETTRKEKEAEAKKRRLESVEKVTEGNESDEEEVDRDDMPTRFIEWGLEEEVLYEQKNGKTFSPQHPEWFKKERERLRDFYQVIAVEKSKATDKIISWMYDNLRGMFVVKRRGGVIQYFQTGFDLFTLPRWDLRELGRLDILNPEERGVGRDFERIIAKESNKGFPNHAPQRPRRRVSKTTIDPVTGKGKVTWVINPAKVVTRIKLPEEVPVALNDFKK</sequence>
<gene>
    <name evidence="2" type="ORF">HanXRQr2_Chr03g0113741</name>
</gene>
<feature type="region of interest" description="Disordered" evidence="1">
    <location>
        <begin position="513"/>
        <end position="543"/>
    </location>
</feature>
<evidence type="ECO:0000256" key="1">
    <source>
        <dbReference type="SAM" id="MobiDB-lite"/>
    </source>
</evidence>
<protein>
    <submittedName>
        <fullName evidence="2">Uncharacterized protein</fullName>
    </submittedName>
</protein>
<dbReference type="AlphaFoldDB" id="A0A9K3JGP5"/>
<dbReference type="Proteomes" id="UP000215914">
    <property type="component" value="Unassembled WGS sequence"/>
</dbReference>
<feature type="compositionally biased region" description="Low complexity" evidence="1">
    <location>
        <begin position="382"/>
        <end position="395"/>
    </location>
</feature>
<reference evidence="2" key="2">
    <citation type="submission" date="2020-06" db="EMBL/GenBank/DDBJ databases">
        <title>Helianthus annuus Genome sequencing and assembly Release 2.</title>
        <authorList>
            <person name="Gouzy J."/>
            <person name="Langlade N."/>
            <person name="Munos S."/>
        </authorList>
    </citation>
    <scope>NUCLEOTIDE SEQUENCE</scope>
    <source>
        <tissue evidence="2">Leaves</tissue>
    </source>
</reference>
<dbReference type="Gramene" id="mRNA:HanXRQr2_Chr03g0113741">
    <property type="protein sequence ID" value="CDS:HanXRQr2_Chr03g0113741.1"/>
    <property type="gene ID" value="HanXRQr2_Chr03g0113741"/>
</dbReference>
<evidence type="ECO:0000313" key="3">
    <source>
        <dbReference type="Proteomes" id="UP000215914"/>
    </source>
</evidence>
<reference evidence="2" key="1">
    <citation type="journal article" date="2017" name="Nature">
        <title>The sunflower genome provides insights into oil metabolism, flowering and Asterid evolution.</title>
        <authorList>
            <person name="Badouin H."/>
            <person name="Gouzy J."/>
            <person name="Grassa C.J."/>
            <person name="Murat F."/>
            <person name="Staton S.E."/>
            <person name="Cottret L."/>
            <person name="Lelandais-Briere C."/>
            <person name="Owens G.L."/>
            <person name="Carrere S."/>
            <person name="Mayjonade B."/>
            <person name="Legrand L."/>
            <person name="Gill N."/>
            <person name="Kane N.C."/>
            <person name="Bowers J.E."/>
            <person name="Hubner S."/>
            <person name="Bellec A."/>
            <person name="Berard A."/>
            <person name="Berges H."/>
            <person name="Blanchet N."/>
            <person name="Boniface M.C."/>
            <person name="Brunel D."/>
            <person name="Catrice O."/>
            <person name="Chaidir N."/>
            <person name="Claudel C."/>
            <person name="Donnadieu C."/>
            <person name="Faraut T."/>
            <person name="Fievet G."/>
            <person name="Helmstetter N."/>
            <person name="King M."/>
            <person name="Knapp S.J."/>
            <person name="Lai Z."/>
            <person name="Le Paslier M.C."/>
            <person name="Lippi Y."/>
            <person name="Lorenzon L."/>
            <person name="Mandel J.R."/>
            <person name="Marage G."/>
            <person name="Marchand G."/>
            <person name="Marquand E."/>
            <person name="Bret-Mestries E."/>
            <person name="Morien E."/>
            <person name="Nambeesan S."/>
            <person name="Nguyen T."/>
            <person name="Pegot-Espagnet P."/>
            <person name="Pouilly N."/>
            <person name="Raftis F."/>
            <person name="Sallet E."/>
            <person name="Schiex T."/>
            <person name="Thomas J."/>
            <person name="Vandecasteele C."/>
            <person name="Vares D."/>
            <person name="Vear F."/>
            <person name="Vautrin S."/>
            <person name="Crespi M."/>
            <person name="Mangin B."/>
            <person name="Burke J.M."/>
            <person name="Salse J."/>
            <person name="Munos S."/>
            <person name="Vincourt P."/>
            <person name="Rieseberg L.H."/>
            <person name="Langlade N.B."/>
        </authorList>
    </citation>
    <scope>NUCLEOTIDE SEQUENCE</scope>
    <source>
        <tissue evidence="2">Leaves</tissue>
    </source>
</reference>
<keyword evidence="3" id="KW-1185">Reference proteome</keyword>
<dbReference type="EMBL" id="MNCJ02000318">
    <property type="protein sequence ID" value="KAF5814674.1"/>
    <property type="molecule type" value="Genomic_DNA"/>
</dbReference>
<name>A0A9K3JGP5_HELAN</name>
<feature type="region of interest" description="Disordered" evidence="1">
    <location>
        <begin position="382"/>
        <end position="406"/>
    </location>
</feature>
<evidence type="ECO:0000313" key="2">
    <source>
        <dbReference type="EMBL" id="KAF5814674.1"/>
    </source>
</evidence>